<dbReference type="Proteomes" id="UP000887563">
    <property type="component" value="Unplaced"/>
</dbReference>
<reference evidence="3" key="1">
    <citation type="submission" date="2022-11" db="UniProtKB">
        <authorList>
            <consortium name="WormBaseParasite"/>
        </authorList>
    </citation>
    <scope>IDENTIFICATION</scope>
</reference>
<dbReference type="GO" id="GO:0005634">
    <property type="term" value="C:nucleus"/>
    <property type="evidence" value="ECO:0007669"/>
    <property type="project" value="TreeGrafter"/>
</dbReference>
<dbReference type="GO" id="GO:0000978">
    <property type="term" value="F:RNA polymerase II cis-regulatory region sequence-specific DNA binding"/>
    <property type="evidence" value="ECO:0007669"/>
    <property type="project" value="TreeGrafter"/>
</dbReference>
<dbReference type="InterPro" id="IPR050998">
    <property type="entry name" value="FOXP"/>
</dbReference>
<protein>
    <submittedName>
        <fullName evidence="3">Candidate secreted effector</fullName>
    </submittedName>
</protein>
<dbReference type="WBParaSite" id="Minc3s06065g39275">
    <property type="protein sequence ID" value="Minc3s06065g39275"/>
    <property type="gene ID" value="Minc3s06065g39275"/>
</dbReference>
<feature type="region of interest" description="Disordered" evidence="1">
    <location>
        <begin position="1"/>
        <end position="23"/>
    </location>
</feature>
<name>A0A914NN45_MELIC</name>
<proteinExistence type="predicted"/>
<dbReference type="PANTHER" id="PTHR45796:SF4">
    <property type="entry name" value="FORKHEAD BOX P, ISOFORM C"/>
    <property type="match status" value="1"/>
</dbReference>
<accession>A0A914NN45</accession>
<dbReference type="AlphaFoldDB" id="A0A914NN45"/>
<evidence type="ECO:0000313" key="3">
    <source>
        <dbReference type="WBParaSite" id="Minc3s06065g39275"/>
    </source>
</evidence>
<dbReference type="PANTHER" id="PTHR45796">
    <property type="entry name" value="FORKHEAD BOX P, ISOFORM C"/>
    <property type="match status" value="1"/>
</dbReference>
<organism evidence="2 3">
    <name type="scientific">Meloidogyne incognita</name>
    <name type="common">Southern root-knot nematode worm</name>
    <name type="synonym">Oxyuris incognita</name>
    <dbReference type="NCBI Taxonomy" id="6306"/>
    <lineage>
        <taxon>Eukaryota</taxon>
        <taxon>Metazoa</taxon>
        <taxon>Ecdysozoa</taxon>
        <taxon>Nematoda</taxon>
        <taxon>Chromadorea</taxon>
        <taxon>Rhabditida</taxon>
        <taxon>Tylenchina</taxon>
        <taxon>Tylenchomorpha</taxon>
        <taxon>Tylenchoidea</taxon>
        <taxon>Meloidogynidae</taxon>
        <taxon>Meloidogyninae</taxon>
        <taxon>Meloidogyne</taxon>
        <taxon>Meloidogyne incognita group</taxon>
    </lineage>
</organism>
<evidence type="ECO:0000313" key="2">
    <source>
        <dbReference type="Proteomes" id="UP000887563"/>
    </source>
</evidence>
<feature type="compositionally biased region" description="Low complexity" evidence="1">
    <location>
        <begin position="9"/>
        <end position="23"/>
    </location>
</feature>
<sequence length="132" mass="14278">MAKLPPSTPTISSTPINLQQQNQQTTCLPSTSESLNKNENVIASMAARCSSILSSTDYSSPTPSASFDKNITTTTTSTTTNIIPSINSSSSGASRRRIATERSLPLASDMAKNREFYRTHDVRPPYTYASLI</sequence>
<evidence type="ECO:0000256" key="1">
    <source>
        <dbReference type="SAM" id="MobiDB-lite"/>
    </source>
</evidence>
<keyword evidence="2" id="KW-1185">Reference proteome</keyword>
<dbReference type="GO" id="GO:0000981">
    <property type="term" value="F:DNA-binding transcription factor activity, RNA polymerase II-specific"/>
    <property type="evidence" value="ECO:0007669"/>
    <property type="project" value="TreeGrafter"/>
</dbReference>